<dbReference type="Gene3D" id="3.40.50.150">
    <property type="entry name" value="Vaccinia Virus protein VP39"/>
    <property type="match status" value="1"/>
</dbReference>
<gene>
    <name evidence="2" type="ORF">GCM10009105_00910</name>
</gene>
<dbReference type="RefSeq" id="WP_343786016.1">
    <property type="nucleotide sequence ID" value="NZ_BAAAEU010000001.1"/>
</dbReference>
<dbReference type="Pfam" id="PF13649">
    <property type="entry name" value="Methyltransf_25"/>
    <property type="match status" value="1"/>
</dbReference>
<proteinExistence type="predicted"/>
<organism evidence="2 3">
    <name type="scientific">Dokdonella soli</name>
    <dbReference type="NCBI Taxonomy" id="529810"/>
    <lineage>
        <taxon>Bacteria</taxon>
        <taxon>Pseudomonadati</taxon>
        <taxon>Pseudomonadota</taxon>
        <taxon>Gammaproteobacteria</taxon>
        <taxon>Lysobacterales</taxon>
        <taxon>Rhodanobacteraceae</taxon>
        <taxon>Dokdonella</taxon>
    </lineage>
</organism>
<dbReference type="EMBL" id="BAAAEU010000001">
    <property type="protein sequence ID" value="GAA0704224.1"/>
    <property type="molecule type" value="Genomic_DNA"/>
</dbReference>
<feature type="domain" description="Methyltransferase" evidence="1">
    <location>
        <begin position="58"/>
        <end position="157"/>
    </location>
</feature>
<dbReference type="InterPro" id="IPR041698">
    <property type="entry name" value="Methyltransf_25"/>
</dbReference>
<dbReference type="Proteomes" id="UP001501523">
    <property type="component" value="Unassembled WGS sequence"/>
</dbReference>
<evidence type="ECO:0000259" key="1">
    <source>
        <dbReference type="Pfam" id="PF13649"/>
    </source>
</evidence>
<protein>
    <submittedName>
        <fullName evidence="2">rRNA adenine N-6-methyltransferase family protein</fullName>
    </submittedName>
</protein>
<evidence type="ECO:0000313" key="2">
    <source>
        <dbReference type="EMBL" id="GAA0704224.1"/>
    </source>
</evidence>
<dbReference type="InterPro" id="IPR029063">
    <property type="entry name" value="SAM-dependent_MTases_sf"/>
</dbReference>
<accession>A0ABP3TKC5</accession>
<keyword evidence="3" id="KW-1185">Reference proteome</keyword>
<reference evidence="3" key="1">
    <citation type="journal article" date="2019" name="Int. J. Syst. Evol. Microbiol.">
        <title>The Global Catalogue of Microorganisms (GCM) 10K type strain sequencing project: providing services to taxonomists for standard genome sequencing and annotation.</title>
        <authorList>
            <consortium name="The Broad Institute Genomics Platform"/>
            <consortium name="The Broad Institute Genome Sequencing Center for Infectious Disease"/>
            <person name="Wu L."/>
            <person name="Ma J."/>
        </authorList>
    </citation>
    <scope>NUCLEOTIDE SEQUENCE [LARGE SCALE GENOMIC DNA]</scope>
    <source>
        <strain evidence="3">JCM 15421</strain>
    </source>
</reference>
<evidence type="ECO:0000313" key="3">
    <source>
        <dbReference type="Proteomes" id="UP001501523"/>
    </source>
</evidence>
<dbReference type="CDD" id="cd02440">
    <property type="entry name" value="AdoMet_MTases"/>
    <property type="match status" value="1"/>
</dbReference>
<comment type="caution">
    <text evidence="2">The sequence shown here is derived from an EMBL/GenBank/DDBJ whole genome shotgun (WGS) entry which is preliminary data.</text>
</comment>
<sequence>MSNDPTRPGMTAPDEIPAAWTFFRQWLKNPRAMAAFSPSGRQLARQMVAQLPVGAQRVVELGGGTGAFTRALIERGIAPRDLLVLELNGELYQLLRQRFPDAHVVNGDARDLAGIVGRTGFAGPSGVDAVISGLGFLAMPRQLQKDILQAVFSVLGPDRPLIQFTYGPSSPIPRELLDELGLNARRAGVAWRNVPPARIYVYTRNRSTPIHAVRVGDSV</sequence>
<dbReference type="SUPFAM" id="SSF53335">
    <property type="entry name" value="S-adenosyl-L-methionine-dependent methyltransferases"/>
    <property type="match status" value="1"/>
</dbReference>
<name>A0ABP3TKC5_9GAMM</name>